<protein>
    <submittedName>
        <fullName evidence="1">Uncharacterized protein</fullName>
    </submittedName>
</protein>
<dbReference type="EMBL" id="OZ021745">
    <property type="protein sequence ID" value="CAK9314036.1"/>
    <property type="molecule type" value="Genomic_DNA"/>
</dbReference>
<name>A0ABP0Y378_9ROSI</name>
<keyword evidence="2" id="KW-1185">Reference proteome</keyword>
<proteinExistence type="predicted"/>
<accession>A0ABP0Y378</accession>
<dbReference type="Proteomes" id="UP001642487">
    <property type="component" value="Chromosome 11"/>
</dbReference>
<organism evidence="1 2">
    <name type="scientific">Citrullus colocynthis</name>
    <name type="common">colocynth</name>
    <dbReference type="NCBI Taxonomy" id="252529"/>
    <lineage>
        <taxon>Eukaryota</taxon>
        <taxon>Viridiplantae</taxon>
        <taxon>Streptophyta</taxon>
        <taxon>Embryophyta</taxon>
        <taxon>Tracheophyta</taxon>
        <taxon>Spermatophyta</taxon>
        <taxon>Magnoliopsida</taxon>
        <taxon>eudicotyledons</taxon>
        <taxon>Gunneridae</taxon>
        <taxon>Pentapetalae</taxon>
        <taxon>rosids</taxon>
        <taxon>fabids</taxon>
        <taxon>Cucurbitales</taxon>
        <taxon>Cucurbitaceae</taxon>
        <taxon>Benincaseae</taxon>
        <taxon>Citrullus</taxon>
    </lineage>
</organism>
<evidence type="ECO:0000313" key="1">
    <source>
        <dbReference type="EMBL" id="CAK9314036.1"/>
    </source>
</evidence>
<feature type="non-terminal residue" evidence="1">
    <location>
        <position position="56"/>
    </location>
</feature>
<sequence>MAYHLSTAPVWRYPRSPDKPMGGEASLTREYDGRFTSGWARLRCHTSVPLCKDSNP</sequence>
<gene>
    <name evidence="1" type="ORF">CITCOLO1_LOCUS5777</name>
</gene>
<reference evidence="1 2" key="1">
    <citation type="submission" date="2024-03" db="EMBL/GenBank/DDBJ databases">
        <authorList>
            <person name="Gkanogiannis A."/>
            <person name="Becerra Lopez-Lavalle L."/>
        </authorList>
    </citation>
    <scope>NUCLEOTIDE SEQUENCE [LARGE SCALE GENOMIC DNA]</scope>
</reference>
<evidence type="ECO:0000313" key="2">
    <source>
        <dbReference type="Proteomes" id="UP001642487"/>
    </source>
</evidence>